<sequence length="82" mass="9346">MIPETLIKSKPRPVQSSLILHLALFAPIASLFSALCYFSLPQPHAQAKPAPLCRSPPAQARPPLRRPRTTYRPRTCRTWSRW</sequence>
<feature type="region of interest" description="Disordered" evidence="1">
    <location>
        <begin position="45"/>
        <end position="70"/>
    </location>
</feature>
<accession>A0A4Q9M9W8</accession>
<dbReference type="AlphaFoldDB" id="A0A4Q9M9W8"/>
<protein>
    <submittedName>
        <fullName evidence="3">Uncharacterized protein</fullName>
    </submittedName>
</protein>
<keyword evidence="2" id="KW-1133">Transmembrane helix</keyword>
<gene>
    <name evidence="3" type="ORF">BD311DRAFT_770303</name>
</gene>
<reference evidence="3" key="1">
    <citation type="submission" date="2019-01" db="EMBL/GenBank/DDBJ databases">
        <title>Draft genome sequences of three monokaryotic isolates of the white-rot basidiomycete fungus Dichomitus squalens.</title>
        <authorList>
            <consortium name="DOE Joint Genome Institute"/>
            <person name="Lopez S.C."/>
            <person name="Andreopoulos B."/>
            <person name="Pangilinan J."/>
            <person name="Lipzen A."/>
            <person name="Riley R."/>
            <person name="Ahrendt S."/>
            <person name="Ng V."/>
            <person name="Barry K."/>
            <person name="Daum C."/>
            <person name="Grigoriev I.V."/>
            <person name="Hilden K.S."/>
            <person name="Makela M.R."/>
            <person name="de Vries R.P."/>
        </authorList>
    </citation>
    <scope>NUCLEOTIDE SEQUENCE [LARGE SCALE GENOMIC DNA]</scope>
    <source>
        <strain evidence="3">OM18370.1</strain>
    </source>
</reference>
<evidence type="ECO:0000256" key="1">
    <source>
        <dbReference type="SAM" id="MobiDB-lite"/>
    </source>
</evidence>
<keyword evidence="2" id="KW-0812">Transmembrane</keyword>
<name>A0A4Q9M9W8_9APHY</name>
<keyword evidence="2" id="KW-0472">Membrane</keyword>
<dbReference type="Proteomes" id="UP000292957">
    <property type="component" value="Unassembled WGS sequence"/>
</dbReference>
<organism evidence="3">
    <name type="scientific">Dichomitus squalens</name>
    <dbReference type="NCBI Taxonomy" id="114155"/>
    <lineage>
        <taxon>Eukaryota</taxon>
        <taxon>Fungi</taxon>
        <taxon>Dikarya</taxon>
        <taxon>Basidiomycota</taxon>
        <taxon>Agaricomycotina</taxon>
        <taxon>Agaricomycetes</taxon>
        <taxon>Polyporales</taxon>
        <taxon>Polyporaceae</taxon>
        <taxon>Dichomitus</taxon>
    </lineage>
</organism>
<feature type="transmembrane region" description="Helical" evidence="2">
    <location>
        <begin position="18"/>
        <end position="40"/>
    </location>
</feature>
<evidence type="ECO:0000256" key="2">
    <source>
        <dbReference type="SAM" id="Phobius"/>
    </source>
</evidence>
<evidence type="ECO:0000313" key="3">
    <source>
        <dbReference type="EMBL" id="TBU22501.1"/>
    </source>
</evidence>
<proteinExistence type="predicted"/>
<dbReference type="EMBL" id="ML143539">
    <property type="protein sequence ID" value="TBU22501.1"/>
    <property type="molecule type" value="Genomic_DNA"/>
</dbReference>